<evidence type="ECO:0000256" key="1">
    <source>
        <dbReference type="SAM" id="Phobius"/>
    </source>
</evidence>
<accession>A0A937DG86</accession>
<organism evidence="2 3">
    <name type="scientific">Marivirga atlantica</name>
    <dbReference type="NCBI Taxonomy" id="1548457"/>
    <lineage>
        <taxon>Bacteria</taxon>
        <taxon>Pseudomonadati</taxon>
        <taxon>Bacteroidota</taxon>
        <taxon>Cytophagia</taxon>
        <taxon>Cytophagales</taxon>
        <taxon>Marivirgaceae</taxon>
        <taxon>Marivirga</taxon>
    </lineage>
</organism>
<keyword evidence="3" id="KW-1185">Reference proteome</keyword>
<name>A0A937DG86_9BACT</name>
<dbReference type="EMBL" id="JAERQG010000001">
    <property type="protein sequence ID" value="MBL0764523.1"/>
    <property type="molecule type" value="Genomic_DNA"/>
</dbReference>
<proteinExistence type="predicted"/>
<feature type="transmembrane region" description="Helical" evidence="1">
    <location>
        <begin position="6"/>
        <end position="28"/>
    </location>
</feature>
<comment type="caution">
    <text evidence="2">The sequence shown here is derived from an EMBL/GenBank/DDBJ whole genome shotgun (WGS) entry which is preliminary data.</text>
</comment>
<evidence type="ECO:0000313" key="2">
    <source>
        <dbReference type="EMBL" id="MBL0764523.1"/>
    </source>
</evidence>
<keyword evidence="1" id="KW-1133">Transmembrane helix</keyword>
<reference evidence="2" key="1">
    <citation type="submission" date="2021-01" db="EMBL/GenBank/DDBJ databases">
        <title>Marivirga sp. nov., isolated from intertidal surface sediments.</title>
        <authorList>
            <person name="Zhang M."/>
        </authorList>
    </citation>
    <scope>NUCLEOTIDE SEQUENCE</scope>
    <source>
        <strain evidence="2">SM1354</strain>
    </source>
</reference>
<sequence>MSTEAIIGMVICLTITVGGFIGFVLKALSMDKKEDKSED</sequence>
<gene>
    <name evidence="2" type="ORF">JKP34_04610</name>
</gene>
<evidence type="ECO:0000313" key="3">
    <source>
        <dbReference type="Proteomes" id="UP000642920"/>
    </source>
</evidence>
<protein>
    <submittedName>
        <fullName evidence="2">MetS family NSS transporter small subunit</fullName>
    </submittedName>
</protein>
<keyword evidence="1" id="KW-0472">Membrane</keyword>
<dbReference type="Proteomes" id="UP000642920">
    <property type="component" value="Unassembled WGS sequence"/>
</dbReference>
<dbReference type="RefSeq" id="WP_201918173.1">
    <property type="nucleotide sequence ID" value="NZ_JAERQG010000001.1"/>
</dbReference>
<dbReference type="AlphaFoldDB" id="A0A937DG86"/>
<keyword evidence="1" id="KW-0812">Transmembrane</keyword>
<dbReference type="NCBIfam" id="NF033493">
    <property type="entry name" value="MetS_like_NSS"/>
    <property type="match status" value="1"/>
</dbReference>